<dbReference type="EMBL" id="BKCJ011832772">
    <property type="protein sequence ID" value="GFD56751.1"/>
    <property type="molecule type" value="Genomic_DNA"/>
</dbReference>
<feature type="non-terminal residue" evidence="1">
    <location>
        <position position="1"/>
    </location>
</feature>
<feature type="non-terminal residue" evidence="1">
    <location>
        <position position="84"/>
    </location>
</feature>
<gene>
    <name evidence="1" type="ORF">Tci_928720</name>
</gene>
<accession>A0A699XIM6</accession>
<comment type="caution">
    <text evidence="1">The sequence shown here is derived from an EMBL/GenBank/DDBJ whole genome shotgun (WGS) entry which is preliminary data.</text>
</comment>
<proteinExistence type="predicted"/>
<protein>
    <submittedName>
        <fullName evidence="1">Uncharacterized protein</fullName>
    </submittedName>
</protein>
<reference evidence="1" key="1">
    <citation type="journal article" date="2019" name="Sci. Rep.">
        <title>Draft genome of Tanacetum cinerariifolium, the natural source of mosquito coil.</title>
        <authorList>
            <person name="Yamashiro T."/>
            <person name="Shiraishi A."/>
            <person name="Satake H."/>
            <person name="Nakayama K."/>
        </authorList>
    </citation>
    <scope>NUCLEOTIDE SEQUENCE</scope>
</reference>
<organism evidence="1">
    <name type="scientific">Tanacetum cinerariifolium</name>
    <name type="common">Dalmatian daisy</name>
    <name type="synonym">Chrysanthemum cinerariifolium</name>
    <dbReference type="NCBI Taxonomy" id="118510"/>
    <lineage>
        <taxon>Eukaryota</taxon>
        <taxon>Viridiplantae</taxon>
        <taxon>Streptophyta</taxon>
        <taxon>Embryophyta</taxon>
        <taxon>Tracheophyta</taxon>
        <taxon>Spermatophyta</taxon>
        <taxon>Magnoliopsida</taxon>
        <taxon>eudicotyledons</taxon>
        <taxon>Gunneridae</taxon>
        <taxon>Pentapetalae</taxon>
        <taxon>asterids</taxon>
        <taxon>campanulids</taxon>
        <taxon>Asterales</taxon>
        <taxon>Asteraceae</taxon>
        <taxon>Asteroideae</taxon>
        <taxon>Anthemideae</taxon>
        <taxon>Anthemidinae</taxon>
        <taxon>Tanacetum</taxon>
    </lineage>
</organism>
<sequence length="84" mass="9206">QARRVADDPHEGVAAVAQFPAVVVGKLHRGQRLVLRVVFLDHVAQPEYVRRIGHQPGAPLGELEQLANGAVVAQGHGRLQRQHR</sequence>
<name>A0A699XIM6_TANCI</name>
<dbReference type="AlphaFoldDB" id="A0A699XIM6"/>
<evidence type="ECO:0000313" key="1">
    <source>
        <dbReference type="EMBL" id="GFD56751.1"/>
    </source>
</evidence>